<keyword evidence="3" id="KW-1185">Reference proteome</keyword>
<gene>
    <name evidence="2" type="ORF">PSSU_1582</name>
</gene>
<evidence type="ECO:0000313" key="2">
    <source>
        <dbReference type="EMBL" id="OZG49324.1"/>
    </source>
</evidence>
<dbReference type="AlphaFoldDB" id="A0A261ER48"/>
<keyword evidence="1" id="KW-0472">Membrane</keyword>
<reference evidence="2 3" key="1">
    <citation type="journal article" date="2017" name="BMC Genomics">
        <title>Comparative genomic and phylogenomic analyses of the Bifidobacteriaceae family.</title>
        <authorList>
            <person name="Lugli G.A."/>
            <person name="Milani C."/>
            <person name="Turroni F."/>
            <person name="Duranti S."/>
            <person name="Mancabelli L."/>
            <person name="Mangifesta M."/>
            <person name="Ferrario C."/>
            <person name="Modesto M."/>
            <person name="Mattarelli P."/>
            <person name="Jiri K."/>
            <person name="van Sinderen D."/>
            <person name="Ventura M."/>
        </authorList>
    </citation>
    <scope>NUCLEOTIDE SEQUENCE [LARGE SCALE GENOMIC DNA]</scope>
    <source>
        <strain evidence="2 3">DSM 24744</strain>
    </source>
</reference>
<comment type="caution">
    <text evidence="2">The sequence shown here is derived from an EMBL/GenBank/DDBJ whole genome shotgun (WGS) entry which is preliminary data.</text>
</comment>
<sequence>MSDLNPNPSQQSSTGRNVVVAVAAIATILALVSAFAWPGWAVRSSNQPAPSASVQSATPSVSASSLPANASALLNALPNTVGEFARQGITSTQNWAGNGPIEEYTVVYSNGDSSRDITLVLAQWESSDDATNTYTELRNALSGEVQAHGNIKAANTTTGKYVVVTDGDGDPTDSTQAEALWRNDTVVFQASGAYASVQAFYLGFPM</sequence>
<protein>
    <submittedName>
        <fullName evidence="2">Uncharacterized protein</fullName>
    </submittedName>
</protein>
<evidence type="ECO:0000313" key="3">
    <source>
        <dbReference type="Proteomes" id="UP000216454"/>
    </source>
</evidence>
<evidence type="ECO:0000256" key="1">
    <source>
        <dbReference type="SAM" id="Phobius"/>
    </source>
</evidence>
<dbReference type="OrthoDB" id="3242799at2"/>
<organism evidence="2 3">
    <name type="scientific">Pseudoscardovia suis</name>
    <dbReference type="NCBI Taxonomy" id="987063"/>
    <lineage>
        <taxon>Bacteria</taxon>
        <taxon>Bacillati</taxon>
        <taxon>Actinomycetota</taxon>
        <taxon>Actinomycetes</taxon>
        <taxon>Bifidobacteriales</taxon>
        <taxon>Bifidobacteriaceae</taxon>
        <taxon>Pseudoscardovia</taxon>
    </lineage>
</organism>
<accession>A0A261ER48</accession>
<keyword evidence="1" id="KW-0812">Transmembrane</keyword>
<dbReference type="RefSeq" id="WP_094691893.1">
    <property type="nucleotide sequence ID" value="NZ_MWWQ01000016.1"/>
</dbReference>
<proteinExistence type="predicted"/>
<feature type="transmembrane region" description="Helical" evidence="1">
    <location>
        <begin position="18"/>
        <end position="40"/>
    </location>
</feature>
<keyword evidence="1" id="KW-1133">Transmembrane helix</keyword>
<dbReference type="Proteomes" id="UP000216454">
    <property type="component" value="Unassembled WGS sequence"/>
</dbReference>
<dbReference type="EMBL" id="MWWQ01000016">
    <property type="protein sequence ID" value="OZG49324.1"/>
    <property type="molecule type" value="Genomic_DNA"/>
</dbReference>
<name>A0A261ER48_9BIFI</name>